<protein>
    <submittedName>
        <fullName evidence="2">Uncharacterized protein</fullName>
    </submittedName>
</protein>
<organism evidence="2 3">
    <name type="scientific">Cryptococcus floricola</name>
    <dbReference type="NCBI Taxonomy" id="2591691"/>
    <lineage>
        <taxon>Eukaryota</taxon>
        <taxon>Fungi</taxon>
        <taxon>Dikarya</taxon>
        <taxon>Basidiomycota</taxon>
        <taxon>Agaricomycotina</taxon>
        <taxon>Tremellomycetes</taxon>
        <taxon>Tremellales</taxon>
        <taxon>Cryptococcaceae</taxon>
        <taxon>Cryptococcus</taxon>
    </lineage>
</organism>
<evidence type="ECO:0000313" key="2">
    <source>
        <dbReference type="EMBL" id="TYJ51161.1"/>
    </source>
</evidence>
<feature type="region of interest" description="Disordered" evidence="1">
    <location>
        <begin position="1"/>
        <end position="20"/>
    </location>
</feature>
<feature type="region of interest" description="Disordered" evidence="1">
    <location>
        <begin position="54"/>
        <end position="101"/>
    </location>
</feature>
<dbReference type="Proteomes" id="UP000322245">
    <property type="component" value="Unassembled WGS sequence"/>
</dbReference>
<gene>
    <name evidence="2" type="ORF">B9479_008284</name>
</gene>
<keyword evidence="3" id="KW-1185">Reference proteome</keyword>
<feature type="compositionally biased region" description="Low complexity" evidence="1">
    <location>
        <begin position="67"/>
        <end position="76"/>
    </location>
</feature>
<proteinExistence type="predicted"/>
<comment type="caution">
    <text evidence="2">The sequence shown here is derived from an EMBL/GenBank/DDBJ whole genome shotgun (WGS) entry which is preliminary data.</text>
</comment>
<name>A0A5D3ALR4_9TREE</name>
<accession>A0A5D3ALR4</accession>
<evidence type="ECO:0000313" key="3">
    <source>
        <dbReference type="Proteomes" id="UP000322245"/>
    </source>
</evidence>
<dbReference type="AlphaFoldDB" id="A0A5D3ALR4"/>
<dbReference type="EMBL" id="NIDF01000371">
    <property type="protein sequence ID" value="TYJ51161.1"/>
    <property type="molecule type" value="Genomic_DNA"/>
</dbReference>
<sequence length="191" mass="20814">MNPMALPFVPSSMTPTPMGRPMDPRLYSTGHITRTPVGRVPPLAPIRIPVWNLRAPARSPTPPSPSYSPESPLEAPVTPTGRAEEQDVAEDTQVARPPRSPATVRRYRLAAMVARMGERTGLCRRCRQKGLACVSVEAPSRQLLPRPVVTNVIVDLLAVAGLAPSAKRAITQALTANQGILFLRFLYFSFL</sequence>
<evidence type="ECO:0000256" key="1">
    <source>
        <dbReference type="SAM" id="MobiDB-lite"/>
    </source>
</evidence>
<reference evidence="2 3" key="1">
    <citation type="submission" date="2017-05" db="EMBL/GenBank/DDBJ databases">
        <title>The Genome Sequence of Tsuchiyaea wingfieldii DSM 27421.</title>
        <authorList>
            <person name="Cuomo C."/>
            <person name="Passer A."/>
            <person name="Billmyre B."/>
            <person name="Heitman J."/>
        </authorList>
    </citation>
    <scope>NUCLEOTIDE SEQUENCE [LARGE SCALE GENOMIC DNA]</scope>
    <source>
        <strain evidence="2 3">DSM 27421</strain>
    </source>
</reference>